<dbReference type="PATRIC" id="fig|693979.3.peg.1895"/>
<organism evidence="1 2">
    <name type="scientific">Bacteroides helcogenes (strain ATCC 35417 / DSM 20613 / JCM 6297 / CCUG 15421 / P 36-108)</name>
    <dbReference type="NCBI Taxonomy" id="693979"/>
    <lineage>
        <taxon>Bacteria</taxon>
        <taxon>Pseudomonadati</taxon>
        <taxon>Bacteroidota</taxon>
        <taxon>Bacteroidia</taxon>
        <taxon>Bacteroidales</taxon>
        <taxon>Bacteroidaceae</taxon>
        <taxon>Bacteroides</taxon>
    </lineage>
</organism>
<protein>
    <recommendedName>
        <fullName evidence="3">DUF1273 family protein</fullName>
    </recommendedName>
</protein>
<evidence type="ECO:0000313" key="1">
    <source>
        <dbReference type="EMBL" id="ADV43774.1"/>
    </source>
</evidence>
<dbReference type="eggNOG" id="COG4474">
    <property type="taxonomic scope" value="Bacteria"/>
</dbReference>
<dbReference type="SUPFAM" id="SSF102405">
    <property type="entry name" value="MCP/YpsA-like"/>
    <property type="match status" value="1"/>
</dbReference>
<dbReference type="AlphaFoldDB" id="E6SNM5"/>
<accession>E6SNM5</accession>
<reference evidence="1 2" key="2">
    <citation type="journal article" date="2011" name="Stand. Genomic Sci.">
        <title>Complete genome sequence of Bacteroides helcogenes type strain (P 36-108).</title>
        <authorList>
            <person name="Pati A."/>
            <person name="Gronow S."/>
            <person name="Zeytun A."/>
            <person name="Lapidus A."/>
            <person name="Nolan M."/>
            <person name="Hammon N."/>
            <person name="Deshpande S."/>
            <person name="Cheng J.F."/>
            <person name="Tapia R."/>
            <person name="Han C."/>
            <person name="Goodwin L."/>
            <person name="Pitluck S."/>
            <person name="Liolios K."/>
            <person name="Pagani I."/>
            <person name="Ivanova N."/>
            <person name="Mavromatis K."/>
            <person name="Chen A."/>
            <person name="Palaniappan K."/>
            <person name="Land M."/>
            <person name="Hauser L."/>
            <person name="Chang Y.J."/>
            <person name="Jeffries C.D."/>
            <person name="Detter J.C."/>
            <person name="Brambilla E."/>
            <person name="Rohde M."/>
            <person name="Goker M."/>
            <person name="Woyke T."/>
            <person name="Bristow J."/>
            <person name="Eisen J.A."/>
            <person name="Markowitz V."/>
            <person name="Hugenholtz P."/>
            <person name="Kyrpides N.C."/>
            <person name="Klenk H.P."/>
            <person name="Lucas S."/>
        </authorList>
    </citation>
    <scope>NUCLEOTIDE SEQUENCE [LARGE SCALE GENOMIC DNA]</scope>
    <source>
        <strain evidence="2">ATCC 35417 / DSM 20613 / JCM 6297 / CCUG 15421 / P 36-108</strain>
    </source>
</reference>
<dbReference type="Gene3D" id="3.40.50.450">
    <property type="match status" value="1"/>
</dbReference>
<evidence type="ECO:0000313" key="2">
    <source>
        <dbReference type="Proteomes" id="UP000008630"/>
    </source>
</evidence>
<gene>
    <name evidence="1" type="ordered locus">Bache_1789</name>
</gene>
<dbReference type="RefSeq" id="WP_013547368.1">
    <property type="nucleotide sequence ID" value="NC_014933.1"/>
</dbReference>
<dbReference type="EMBL" id="CP002352">
    <property type="protein sequence ID" value="ADV43774.1"/>
    <property type="molecule type" value="Genomic_DNA"/>
</dbReference>
<dbReference type="PANTHER" id="PTHR38440:SF1">
    <property type="entry name" value="UPF0398 PROTEIN SPR0331"/>
    <property type="match status" value="1"/>
</dbReference>
<proteinExistence type="predicted"/>
<dbReference type="OrthoDB" id="1795759at2"/>
<dbReference type="HOGENOM" id="CLU_108363_2_0_10"/>
<evidence type="ECO:0008006" key="3">
    <source>
        <dbReference type="Google" id="ProtNLM"/>
    </source>
</evidence>
<dbReference type="STRING" id="693979.Bache_1789"/>
<dbReference type="InterPro" id="IPR010697">
    <property type="entry name" value="YspA"/>
</dbReference>
<name>E6SNM5_BACT6</name>
<dbReference type="Pfam" id="PF06908">
    <property type="entry name" value="YpsA"/>
    <property type="match status" value="1"/>
</dbReference>
<dbReference type="Proteomes" id="UP000008630">
    <property type="component" value="Chromosome"/>
</dbReference>
<dbReference type="PANTHER" id="PTHR38440">
    <property type="entry name" value="UPF0398 PROTEIN YPSA"/>
    <property type="match status" value="1"/>
</dbReference>
<reference key="1">
    <citation type="submission" date="2010-11" db="EMBL/GenBank/DDBJ databases">
        <title>The complete genome of Bacteroides helcogenes P 36-108.</title>
        <authorList>
            <consortium name="US DOE Joint Genome Institute (JGI-PGF)"/>
            <person name="Lucas S."/>
            <person name="Copeland A."/>
            <person name="Lapidus A."/>
            <person name="Bruce D."/>
            <person name="Goodwin L."/>
            <person name="Pitluck S."/>
            <person name="Kyrpides N."/>
            <person name="Mavromatis K."/>
            <person name="Ivanova N."/>
            <person name="Zeytun A."/>
            <person name="Brettin T."/>
            <person name="Detter J.C."/>
            <person name="Tapia R."/>
            <person name="Han C."/>
            <person name="Land M."/>
            <person name="Hauser L."/>
            <person name="Markowitz V."/>
            <person name="Cheng J.-F."/>
            <person name="Hugenholtz P."/>
            <person name="Woyke T."/>
            <person name="Wu D."/>
            <person name="Gronow S."/>
            <person name="Wellnitz S."/>
            <person name="Brambilla E."/>
            <person name="Klenk H.-P."/>
            <person name="Eisen J.A."/>
        </authorList>
    </citation>
    <scope>NUCLEOTIDE SEQUENCE</scope>
    <source>
        <strain>P 36-108</strain>
    </source>
</reference>
<sequence>MTTNSPFAVSFTGHRKERILQDSTIENVRFHLTMQVAKLYMQGYRTFYSGMANGFDLSAAAVIMHMKRVYNDIRLVAVVPFANQSARYSEQDKLQYAAILKQADEVVTISLHYYTGCFHHRNDYLISHANVVVAYWDNAPKGGTYYTVSKAKQMNKEIINLYK</sequence>
<keyword evidence="2" id="KW-1185">Reference proteome</keyword>
<dbReference type="KEGG" id="bhl:Bache_1789"/>